<dbReference type="PROSITE" id="PS51020">
    <property type="entry name" value="SPONDIN"/>
    <property type="match status" value="1"/>
</dbReference>
<feature type="compositionally biased region" description="Basic residues" evidence="2">
    <location>
        <begin position="597"/>
        <end position="610"/>
    </location>
</feature>
<sequence length="1351" mass="155583">MSKNSGTNVVAMKSMALAIPPDSPKKPVKSTAVVKYSAVQTPATYAQLQCNTDLNLPPSNWLSSSAESYGLQNVWSQSTGFSSFRMAHMFPDCVGEVDVVSDAENIKKLLKLPYNHDVISMMVHRIENTLLLDDFDIHKYLLRQAESDWEWLKKFFYEHIFQNLGDKEKRLFHKAYSRNSLQQRNLVSKFLYHSIVLADKNKESEKPQLPVKTLEPCLPEPTQEEKVPDPNYKHNFSRNVVWTFENIQMLVGTDMPIFGGQTHPCISLRLRDMTKPISVLTGIDYWLDNLMCNVPEVVMCYHLNGIVQKYELIKTEDLPNLDNSKFSPKVIRDVAQNILSFLKNNATKAGHTYWLFKGKDDDVVKLYDLTSLCSDVSEEKGQNPFTVPVAMLLYRVARNMKNSPDCHRHQGTIRMLLKNCVQLLPKEKYPQIVTSAHFMLSDLYMPSDTDPASPGLSDQSDDEDVHSECGASQENDKEEEEETCAIKSLTLANMKEQVEREQPKYKAPPMSGTVEERCLSGLEHVTHGLDCLQYFPTDDNNDEEQKKTEEYEKEKRKYEEMHPNVAKPFQAIPMSYTPLNQQDKSATFDKSLENHSPAHKKKNKQKKKKSEKNITKEVANVNALLCKPKTETLPTWQAPKKSDNICWNAHLKILLYEKASLIFAVLAENEYVNKNYGASLRYMLEVLYCQKILEIFCNVRNDKSLSYLLGRAGDCCFMTVQDWCNVEKHRKDYDMKNEMEEKIVEELFSIEDLDMNGAELLPKELGSLESTLISSYKCYEKALSLEPMDMDKNNLLRRLGNIHNELGVLYMNQAGSRYRQENQTDDISNLPDVTTLLTRSLTHLESGVKAFETVHDEANLALLHSNTGRLMRLCAHMHGKHNTQERHFYNKALVSYQKALQVLGDRKTNPAIWDTVMWDFSTTLYTKATLLQDYPTAEYKSEEELEREVVDTLQKALKHCDIDTPGPRQPVYQFRAATIQHRLASLYHRVYREIESDADSSKKKTSLQLCKLYYDKAAKLLLSLEQSTEYLTVQMERVALTEYQARNGTTFNSKLKAYQNGLELILHCIPIMKILCERGNATKQKTINKTEDSNVEHEKMAEEQKLMDDEENLIVLLEQRLQFLLRSLTKLFLSKSPVHNKKEHETLANLYKQCYIRTLRPDTISGFTLVKRMTQLLQELDLITFTPRTRAVTSTWRDMAGNLLAIPGVLHPSTHPPTGAHQGEVQLRKQLQLEQKLQSARLALRKRELGRKGENVVDWSARFPVAVANRLMSRGTWHRWSVLLLLLLATRFLSVHGQCGSYAQDRQEKQDKQDKLALYKVMLRTYWSRARFPRHYPEWKPPAQFGKLIGK</sequence>
<keyword evidence="1" id="KW-0175">Coiled coil</keyword>
<name>A0A151WEU2_9HYME</name>
<evidence type="ECO:0000256" key="1">
    <source>
        <dbReference type="SAM" id="Coils"/>
    </source>
</evidence>
<dbReference type="Pfam" id="PF06468">
    <property type="entry name" value="Spond_N"/>
    <property type="match status" value="1"/>
</dbReference>
<feature type="region of interest" description="Disordered" evidence="2">
    <location>
        <begin position="449"/>
        <end position="483"/>
    </location>
</feature>
<organism evidence="4 5">
    <name type="scientific">Mycetomoellerius zeteki</name>
    <dbReference type="NCBI Taxonomy" id="64791"/>
    <lineage>
        <taxon>Eukaryota</taxon>
        <taxon>Metazoa</taxon>
        <taxon>Ecdysozoa</taxon>
        <taxon>Arthropoda</taxon>
        <taxon>Hexapoda</taxon>
        <taxon>Insecta</taxon>
        <taxon>Pterygota</taxon>
        <taxon>Neoptera</taxon>
        <taxon>Endopterygota</taxon>
        <taxon>Hymenoptera</taxon>
        <taxon>Apocrita</taxon>
        <taxon>Aculeata</taxon>
        <taxon>Formicoidea</taxon>
        <taxon>Formicidae</taxon>
        <taxon>Myrmicinae</taxon>
        <taxon>Mycetomoellerius</taxon>
    </lineage>
</organism>
<dbReference type="InterPro" id="IPR056582">
    <property type="entry name" value="EDRF1_N"/>
</dbReference>
<feature type="region of interest" description="Disordered" evidence="2">
    <location>
        <begin position="592"/>
        <end position="613"/>
    </location>
</feature>
<dbReference type="STRING" id="64791.A0A151WEU2"/>
<keyword evidence="5" id="KW-1185">Reference proteome</keyword>
<protein>
    <submittedName>
        <fullName evidence="4">Erythroid differentiation-related factor 1</fullName>
    </submittedName>
</protein>
<proteinExistence type="predicted"/>
<dbReference type="GO" id="GO:0045893">
    <property type="term" value="P:positive regulation of DNA-templated transcription"/>
    <property type="evidence" value="ECO:0007669"/>
    <property type="project" value="TreeGrafter"/>
</dbReference>
<dbReference type="EMBL" id="KQ983238">
    <property type="protein sequence ID" value="KYQ46332.1"/>
    <property type="molecule type" value="Genomic_DNA"/>
</dbReference>
<evidence type="ECO:0000256" key="2">
    <source>
        <dbReference type="SAM" id="MobiDB-lite"/>
    </source>
</evidence>
<feature type="domain" description="Spondin" evidence="3">
    <location>
        <begin position="1307"/>
        <end position="1351"/>
    </location>
</feature>
<feature type="coiled-coil region" evidence="1">
    <location>
        <begin position="1100"/>
        <end position="1127"/>
    </location>
</feature>
<evidence type="ECO:0000259" key="3">
    <source>
        <dbReference type="PROSITE" id="PS51020"/>
    </source>
</evidence>
<dbReference type="Proteomes" id="UP000075809">
    <property type="component" value="Unassembled WGS sequence"/>
</dbReference>
<dbReference type="InterPro" id="IPR056583">
    <property type="entry name" value="EDRF1_TPR"/>
</dbReference>
<dbReference type="Pfam" id="PF23723">
    <property type="entry name" value="TPR_EDRF1"/>
    <property type="match status" value="1"/>
</dbReference>
<dbReference type="InterPro" id="IPR009465">
    <property type="entry name" value="Spondin_N"/>
</dbReference>
<gene>
    <name evidence="4" type="ORF">ALC60_14754</name>
</gene>
<dbReference type="Pfam" id="PF23788">
    <property type="entry name" value="EDRF1_N"/>
    <property type="match status" value="2"/>
</dbReference>
<evidence type="ECO:0000313" key="4">
    <source>
        <dbReference type="EMBL" id="KYQ46332.1"/>
    </source>
</evidence>
<reference evidence="4 5" key="1">
    <citation type="submission" date="2015-09" db="EMBL/GenBank/DDBJ databases">
        <title>Trachymyrmex zeteki WGS genome.</title>
        <authorList>
            <person name="Nygaard S."/>
            <person name="Hu H."/>
            <person name="Boomsma J."/>
            <person name="Zhang G."/>
        </authorList>
    </citation>
    <scope>NUCLEOTIDE SEQUENCE [LARGE SCALE GENOMIC DNA]</scope>
    <source>
        <strain evidence="4">Tzet28-1</strain>
        <tissue evidence="4">Whole body</tissue>
    </source>
</reference>
<dbReference type="PANTHER" id="PTHR15000">
    <property type="entry name" value="ERYTHROID DIFFERENTIATION-RELATED FACTOR 1"/>
    <property type="match status" value="1"/>
</dbReference>
<evidence type="ECO:0000313" key="5">
    <source>
        <dbReference type="Proteomes" id="UP000075809"/>
    </source>
</evidence>
<accession>A0A151WEU2</accession>
<dbReference type="PANTHER" id="PTHR15000:SF1">
    <property type="entry name" value="ERYTHROID DIFFERENTIATION-RELATED FACTOR 1"/>
    <property type="match status" value="1"/>
</dbReference>